<comment type="caution">
    <text evidence="1">The sequence shown here is derived from an EMBL/GenBank/DDBJ whole genome shotgun (WGS) entry which is preliminary data.</text>
</comment>
<dbReference type="AlphaFoldDB" id="A0A4Y2WN93"/>
<dbReference type="Proteomes" id="UP000499080">
    <property type="component" value="Unassembled WGS sequence"/>
</dbReference>
<keyword evidence="2" id="KW-1185">Reference proteome</keyword>
<sequence length="95" mass="11083">MTKPGICVIKSPSADTFNYLMMREFQRQVEIDLAEESLVDSLVRIPANFMGYDVLCDKHLRMNGFFSKRVPISRLNIVLFCRYIQERNGRTVDFS</sequence>
<name>A0A4Y2WN93_ARAVE</name>
<evidence type="ECO:0000313" key="2">
    <source>
        <dbReference type="Proteomes" id="UP000499080"/>
    </source>
</evidence>
<gene>
    <name evidence="1" type="ORF">AVEN_52861_1</name>
</gene>
<organism evidence="1 2">
    <name type="scientific">Araneus ventricosus</name>
    <name type="common">Orbweaver spider</name>
    <name type="synonym">Epeira ventricosa</name>
    <dbReference type="NCBI Taxonomy" id="182803"/>
    <lineage>
        <taxon>Eukaryota</taxon>
        <taxon>Metazoa</taxon>
        <taxon>Ecdysozoa</taxon>
        <taxon>Arthropoda</taxon>
        <taxon>Chelicerata</taxon>
        <taxon>Arachnida</taxon>
        <taxon>Araneae</taxon>
        <taxon>Araneomorphae</taxon>
        <taxon>Entelegynae</taxon>
        <taxon>Araneoidea</taxon>
        <taxon>Araneidae</taxon>
        <taxon>Araneus</taxon>
    </lineage>
</organism>
<proteinExistence type="predicted"/>
<reference evidence="1 2" key="1">
    <citation type="journal article" date="2019" name="Sci. Rep.">
        <title>Orb-weaving spider Araneus ventricosus genome elucidates the spidroin gene catalogue.</title>
        <authorList>
            <person name="Kono N."/>
            <person name="Nakamura H."/>
            <person name="Ohtoshi R."/>
            <person name="Moran D.A.P."/>
            <person name="Shinohara A."/>
            <person name="Yoshida Y."/>
            <person name="Fujiwara M."/>
            <person name="Mori M."/>
            <person name="Tomita M."/>
            <person name="Arakawa K."/>
        </authorList>
    </citation>
    <scope>NUCLEOTIDE SEQUENCE [LARGE SCALE GENOMIC DNA]</scope>
</reference>
<dbReference type="EMBL" id="BGPR01063414">
    <property type="protein sequence ID" value="GBO38619.1"/>
    <property type="molecule type" value="Genomic_DNA"/>
</dbReference>
<protein>
    <submittedName>
        <fullName evidence="1">Uncharacterized protein</fullName>
    </submittedName>
</protein>
<accession>A0A4Y2WN93</accession>
<evidence type="ECO:0000313" key="1">
    <source>
        <dbReference type="EMBL" id="GBO38619.1"/>
    </source>
</evidence>